<gene>
    <name evidence="5" type="ORF">NEMVEDRAFT_v1g221072</name>
</gene>
<name>A7T1U6_NEMVE</name>
<dbReference type="PROSITE" id="PS50297">
    <property type="entry name" value="ANK_REP_REGION"/>
    <property type="match status" value="1"/>
</dbReference>
<dbReference type="PhylomeDB" id="A7T1U6"/>
<dbReference type="STRING" id="45351.A7T1U6"/>
<dbReference type="InterPro" id="IPR002110">
    <property type="entry name" value="Ankyrin_rpt"/>
</dbReference>
<dbReference type="SMART" id="SM00248">
    <property type="entry name" value="ANK"/>
    <property type="match status" value="1"/>
</dbReference>
<evidence type="ECO:0000256" key="1">
    <source>
        <dbReference type="ARBA" id="ARBA00022737"/>
    </source>
</evidence>
<keyword evidence="3" id="KW-0040">ANK repeat</keyword>
<evidence type="ECO:0000256" key="2">
    <source>
        <dbReference type="ARBA" id="ARBA00023054"/>
    </source>
</evidence>
<protein>
    <submittedName>
        <fullName evidence="5">Uncharacterized protein</fullName>
    </submittedName>
</protein>
<keyword evidence="1" id="KW-0677">Repeat</keyword>
<dbReference type="InterPro" id="IPR042420">
    <property type="entry name" value="RAI14/UACA"/>
</dbReference>
<dbReference type="Pfam" id="PF00023">
    <property type="entry name" value="Ank"/>
    <property type="match status" value="1"/>
</dbReference>
<evidence type="ECO:0000313" key="6">
    <source>
        <dbReference type="Proteomes" id="UP000001593"/>
    </source>
</evidence>
<dbReference type="HOGENOM" id="CLU_175934_0_0_1"/>
<dbReference type="InParanoid" id="A7T1U6"/>
<feature type="repeat" description="ANK" evidence="3">
    <location>
        <begin position="62"/>
        <end position="94"/>
    </location>
</feature>
<dbReference type="PROSITE" id="PS50088">
    <property type="entry name" value="ANK_REPEAT"/>
    <property type="match status" value="1"/>
</dbReference>
<evidence type="ECO:0000256" key="4">
    <source>
        <dbReference type="SAM" id="MobiDB-lite"/>
    </source>
</evidence>
<reference evidence="5 6" key="1">
    <citation type="journal article" date="2007" name="Science">
        <title>Sea anemone genome reveals ancestral eumetazoan gene repertoire and genomic organization.</title>
        <authorList>
            <person name="Putnam N.H."/>
            <person name="Srivastava M."/>
            <person name="Hellsten U."/>
            <person name="Dirks B."/>
            <person name="Chapman J."/>
            <person name="Salamov A."/>
            <person name="Terry A."/>
            <person name="Shapiro H."/>
            <person name="Lindquist E."/>
            <person name="Kapitonov V.V."/>
            <person name="Jurka J."/>
            <person name="Genikhovich G."/>
            <person name="Grigoriev I.V."/>
            <person name="Lucas S.M."/>
            <person name="Steele R.E."/>
            <person name="Finnerty J.R."/>
            <person name="Technau U."/>
            <person name="Martindale M.Q."/>
            <person name="Rokhsar D.S."/>
        </authorList>
    </citation>
    <scope>NUCLEOTIDE SEQUENCE [LARGE SCALE GENOMIC DNA]</scope>
    <source>
        <strain evidence="6">CH2 X CH6</strain>
    </source>
</reference>
<dbReference type="SUPFAM" id="SSF48403">
    <property type="entry name" value="Ankyrin repeat"/>
    <property type="match status" value="1"/>
</dbReference>
<dbReference type="GO" id="GO:0003779">
    <property type="term" value="F:actin binding"/>
    <property type="evidence" value="ECO:0007669"/>
    <property type="project" value="InterPro"/>
</dbReference>
<feature type="compositionally biased region" description="Basic residues" evidence="4">
    <location>
        <begin position="1"/>
        <end position="10"/>
    </location>
</feature>
<organism evidence="5 6">
    <name type="scientific">Nematostella vectensis</name>
    <name type="common">Starlet sea anemone</name>
    <dbReference type="NCBI Taxonomy" id="45351"/>
    <lineage>
        <taxon>Eukaryota</taxon>
        <taxon>Metazoa</taxon>
        <taxon>Cnidaria</taxon>
        <taxon>Anthozoa</taxon>
        <taxon>Hexacorallia</taxon>
        <taxon>Actiniaria</taxon>
        <taxon>Edwardsiidae</taxon>
        <taxon>Nematostella</taxon>
    </lineage>
</organism>
<sequence length="100" mass="11327">MKKFRGKLVKRSSQNNLNGESHSIDWNKYDERLIECIEHGDVIRLRSTLSKKQVSPTKISPYGTTALHSACQHGNIECLDALLEMKANISVQDKSAFYCT</sequence>
<proteinExistence type="predicted"/>
<dbReference type="PANTHER" id="PTHR24129:SF2">
    <property type="entry name" value="DUF3447 DOMAIN-CONTAINING PROTEIN"/>
    <property type="match status" value="1"/>
</dbReference>
<evidence type="ECO:0000313" key="5">
    <source>
        <dbReference type="EMBL" id="EDO30068.1"/>
    </source>
</evidence>
<evidence type="ECO:0000256" key="3">
    <source>
        <dbReference type="PROSITE-ProRule" id="PRU00023"/>
    </source>
</evidence>
<feature type="region of interest" description="Disordered" evidence="4">
    <location>
        <begin position="1"/>
        <end position="22"/>
    </location>
</feature>
<keyword evidence="2" id="KW-0175">Coiled coil</keyword>
<feature type="compositionally biased region" description="Polar residues" evidence="4">
    <location>
        <begin position="11"/>
        <end position="21"/>
    </location>
</feature>
<dbReference type="PANTHER" id="PTHR24129">
    <property type="entry name" value="ANKYCORBIN"/>
    <property type="match status" value="1"/>
</dbReference>
<dbReference type="OMA" id="ESHSIDW"/>
<keyword evidence="6" id="KW-1185">Reference proteome</keyword>
<dbReference type="Proteomes" id="UP000001593">
    <property type="component" value="Unassembled WGS sequence"/>
</dbReference>
<dbReference type="Gene3D" id="1.25.40.20">
    <property type="entry name" value="Ankyrin repeat-containing domain"/>
    <property type="match status" value="1"/>
</dbReference>
<dbReference type="AlphaFoldDB" id="A7T1U6"/>
<dbReference type="EMBL" id="DS470162">
    <property type="protein sequence ID" value="EDO30068.1"/>
    <property type="molecule type" value="Genomic_DNA"/>
</dbReference>
<dbReference type="InterPro" id="IPR036770">
    <property type="entry name" value="Ankyrin_rpt-contain_sf"/>
</dbReference>
<accession>A7T1U6</accession>